<proteinExistence type="predicted"/>
<protein>
    <submittedName>
        <fullName evidence="1">Uncharacterized protein</fullName>
    </submittedName>
</protein>
<gene>
    <name evidence="1" type="ORF">ERS007657_00630</name>
</gene>
<dbReference type="EMBL" id="CGCX01000145">
    <property type="protein sequence ID" value="CFR68273.1"/>
    <property type="molecule type" value="Genomic_DNA"/>
</dbReference>
<evidence type="ECO:0000313" key="1">
    <source>
        <dbReference type="EMBL" id="CFR68273.1"/>
    </source>
</evidence>
<evidence type="ECO:0000313" key="2">
    <source>
        <dbReference type="Proteomes" id="UP000046680"/>
    </source>
</evidence>
<sequence length="55" mass="5998">MCQPGRHNGAQKRGLCDQIAAEFTAEVERLVALAVGALGSSVPTWSQWSWRSALR</sequence>
<name>A0A654TWW8_MYCTX</name>
<dbReference type="Proteomes" id="UP000046680">
    <property type="component" value="Unassembled WGS sequence"/>
</dbReference>
<reference evidence="1 2" key="1">
    <citation type="submission" date="2015-03" db="EMBL/GenBank/DDBJ databases">
        <authorList>
            <consortium name="Pathogen Informatics"/>
        </authorList>
    </citation>
    <scope>NUCLEOTIDE SEQUENCE [LARGE SCALE GENOMIC DNA]</scope>
    <source>
        <strain evidence="1 2">C09601061</strain>
    </source>
</reference>
<organism evidence="1 2">
    <name type="scientific">Mycobacterium tuberculosis</name>
    <dbReference type="NCBI Taxonomy" id="1773"/>
    <lineage>
        <taxon>Bacteria</taxon>
        <taxon>Bacillati</taxon>
        <taxon>Actinomycetota</taxon>
        <taxon>Actinomycetes</taxon>
        <taxon>Mycobacteriales</taxon>
        <taxon>Mycobacteriaceae</taxon>
        <taxon>Mycobacterium</taxon>
        <taxon>Mycobacterium tuberculosis complex</taxon>
    </lineage>
</organism>
<dbReference type="AlphaFoldDB" id="A0A654TWW8"/>
<accession>A0A654TWW8</accession>